<dbReference type="Proteomes" id="UP000549616">
    <property type="component" value="Unassembled WGS sequence"/>
</dbReference>
<feature type="domain" description="NADP-dependent oxidoreductase" evidence="7">
    <location>
        <begin position="24"/>
        <end position="261"/>
    </location>
</feature>
<dbReference type="InterPro" id="IPR036812">
    <property type="entry name" value="NAD(P)_OxRdtase_dom_sf"/>
</dbReference>
<dbReference type="PANTHER" id="PTHR43827:SF3">
    <property type="entry name" value="NADP-DEPENDENT OXIDOREDUCTASE DOMAIN-CONTAINING PROTEIN"/>
    <property type="match status" value="1"/>
</dbReference>
<dbReference type="GO" id="GO:0016616">
    <property type="term" value="F:oxidoreductase activity, acting on the CH-OH group of donors, NAD or NADP as acceptor"/>
    <property type="evidence" value="ECO:0007669"/>
    <property type="project" value="UniProtKB-ARBA"/>
</dbReference>
<feature type="site" description="Lowers pKa of active site Tyr" evidence="6">
    <location>
        <position position="76"/>
    </location>
</feature>
<gene>
    <name evidence="8" type="ORF">HNR02_005276</name>
</gene>
<accession>A0A853BB55</accession>
<dbReference type="SUPFAM" id="SSF51430">
    <property type="entry name" value="NAD(P)-linked oxidoreductase"/>
    <property type="match status" value="1"/>
</dbReference>
<evidence type="ECO:0000256" key="2">
    <source>
        <dbReference type="ARBA" id="ARBA00022857"/>
    </source>
</evidence>
<comment type="caution">
    <text evidence="8">The sequence shown here is derived from an EMBL/GenBank/DDBJ whole genome shotgun (WGS) entry which is preliminary data.</text>
</comment>
<sequence length="277" mass="30697">MTTIPTVELNNGVHMPQVGFGVFQVPEDETTRAVTTALEAGYRSIDTATVYGNEAAVGRAIADSGLARDELFVTTKLWNSDQGYDETLRGFDKSLSELGLEYLDLYLIHWPVPEADRYADTWRALETVYDDSRVRAIGVSNFQPHHLDRLARESNIVPAVNQVELHPYLQQEEVRAYHAEHGIVTEAWSPLAKGGDLLAEPSVKALADKHGRTPAQIVLRWHLQLGNVVIPKSVTPSRVKENLDLFGFELAGSDLAELAKLEKGLRTGPDPDTFNAR</sequence>
<keyword evidence="3" id="KW-0560">Oxidoreductase</keyword>
<evidence type="ECO:0000256" key="1">
    <source>
        <dbReference type="ARBA" id="ARBA00007905"/>
    </source>
</evidence>
<dbReference type="Gene3D" id="3.20.20.100">
    <property type="entry name" value="NADP-dependent oxidoreductase domain"/>
    <property type="match status" value="1"/>
</dbReference>
<comment type="similarity">
    <text evidence="1">Belongs to the aldo/keto reductase family.</text>
</comment>
<dbReference type="PRINTS" id="PR00069">
    <property type="entry name" value="ALDKETRDTASE"/>
</dbReference>
<proteinExistence type="inferred from homology"/>
<dbReference type="InterPro" id="IPR020471">
    <property type="entry name" value="AKR"/>
</dbReference>
<keyword evidence="9" id="KW-1185">Reference proteome</keyword>
<dbReference type="PIRSF" id="PIRSF000097">
    <property type="entry name" value="AKR"/>
    <property type="match status" value="1"/>
</dbReference>
<dbReference type="PROSITE" id="PS00798">
    <property type="entry name" value="ALDOKETO_REDUCTASE_1"/>
    <property type="match status" value="1"/>
</dbReference>
<dbReference type="PANTHER" id="PTHR43827">
    <property type="entry name" value="2,5-DIKETO-D-GLUCONIC ACID REDUCTASE"/>
    <property type="match status" value="1"/>
</dbReference>
<organism evidence="8 9">
    <name type="scientific">Amycolatopsis endophytica</name>
    <dbReference type="NCBI Taxonomy" id="860233"/>
    <lineage>
        <taxon>Bacteria</taxon>
        <taxon>Bacillati</taxon>
        <taxon>Actinomycetota</taxon>
        <taxon>Actinomycetes</taxon>
        <taxon>Pseudonocardiales</taxon>
        <taxon>Pseudonocardiaceae</taxon>
        <taxon>Amycolatopsis</taxon>
    </lineage>
</organism>
<dbReference type="EMBL" id="JACCFK010000002">
    <property type="protein sequence ID" value="NYI91901.1"/>
    <property type="molecule type" value="Genomic_DNA"/>
</dbReference>
<dbReference type="PROSITE" id="PS00062">
    <property type="entry name" value="ALDOKETO_REDUCTASE_2"/>
    <property type="match status" value="1"/>
</dbReference>
<feature type="active site" description="Proton donor" evidence="4">
    <location>
        <position position="51"/>
    </location>
</feature>
<dbReference type="FunFam" id="3.20.20.100:FF:000015">
    <property type="entry name" value="Oxidoreductase, aldo/keto reductase family"/>
    <property type="match status" value="1"/>
</dbReference>
<evidence type="ECO:0000256" key="4">
    <source>
        <dbReference type="PIRSR" id="PIRSR000097-1"/>
    </source>
</evidence>
<evidence type="ECO:0000313" key="9">
    <source>
        <dbReference type="Proteomes" id="UP000549616"/>
    </source>
</evidence>
<dbReference type="InterPro" id="IPR023210">
    <property type="entry name" value="NADP_OxRdtase_dom"/>
</dbReference>
<evidence type="ECO:0000256" key="6">
    <source>
        <dbReference type="PIRSR" id="PIRSR000097-3"/>
    </source>
</evidence>
<evidence type="ECO:0000313" key="8">
    <source>
        <dbReference type="EMBL" id="NYI91901.1"/>
    </source>
</evidence>
<protein>
    <submittedName>
        <fullName evidence="8">Diketogulonate reductase-like aldo/keto reductase</fullName>
    </submittedName>
</protein>
<evidence type="ECO:0000256" key="3">
    <source>
        <dbReference type="ARBA" id="ARBA00023002"/>
    </source>
</evidence>
<evidence type="ECO:0000256" key="5">
    <source>
        <dbReference type="PIRSR" id="PIRSR000097-2"/>
    </source>
</evidence>
<reference evidence="8 9" key="1">
    <citation type="submission" date="2020-07" db="EMBL/GenBank/DDBJ databases">
        <title>Sequencing the genomes of 1000 actinobacteria strains.</title>
        <authorList>
            <person name="Klenk H.-P."/>
        </authorList>
    </citation>
    <scope>NUCLEOTIDE SEQUENCE [LARGE SCALE GENOMIC DNA]</scope>
    <source>
        <strain evidence="8 9">DSM 104006</strain>
    </source>
</reference>
<feature type="binding site" evidence="5">
    <location>
        <position position="109"/>
    </location>
    <ligand>
        <name>substrate</name>
    </ligand>
</feature>
<dbReference type="InterPro" id="IPR018170">
    <property type="entry name" value="Aldo/ket_reductase_CS"/>
</dbReference>
<keyword evidence="2" id="KW-0521">NADP</keyword>
<dbReference type="AlphaFoldDB" id="A0A853BB55"/>
<dbReference type="RefSeq" id="WP_179776216.1">
    <property type="nucleotide sequence ID" value="NZ_JACCFK010000002.1"/>
</dbReference>
<dbReference type="Pfam" id="PF00248">
    <property type="entry name" value="Aldo_ket_red"/>
    <property type="match status" value="1"/>
</dbReference>
<name>A0A853BB55_9PSEU</name>
<evidence type="ECO:0000259" key="7">
    <source>
        <dbReference type="Pfam" id="PF00248"/>
    </source>
</evidence>